<comment type="subcellular location">
    <subcellularLocation>
        <location evidence="1">Virion</location>
    </subcellularLocation>
</comment>
<reference evidence="8" key="1">
    <citation type="submission" date="2020-09" db="EMBL/GenBank/DDBJ databases">
        <title>Leviviricetes taxonomy.</title>
        <authorList>
            <person name="Stockdale S.R."/>
            <person name="Callanan J."/>
            <person name="Adriaenssens E.M."/>
            <person name="Kuhn J.H."/>
            <person name="Rumnieks J."/>
            <person name="Shkoporov A."/>
            <person name="Draper L.A."/>
            <person name="Ross P."/>
            <person name="Hill C."/>
        </authorList>
    </citation>
    <scope>NUCLEOTIDE SEQUENCE</scope>
</reference>
<evidence type="ECO:0000256" key="5">
    <source>
        <dbReference type="ARBA" id="ARBA00023104"/>
    </source>
</evidence>
<dbReference type="InterPro" id="IPR005563">
    <property type="entry name" value="A_protein"/>
</dbReference>
<keyword evidence="5" id="KW-1175">Viral attachment to host cell pilus</keyword>
<keyword evidence="4" id="KW-0946">Virion</keyword>
<sequence>MFVSNEPSKSESGTQCVSTGKQAPLSWTCITPPTYVYQSQIGYNGRTLPIKGVDHKLNNTWMATPYTRRMYLDKENSPCFQIWKYPTGFYHKHTGAQSRRLTTGNWDTMQNLDHALYAPIFSNLQSRADTECLNKISDSDINIGEALGESREAFAMIAESAAKLAKAIVLAKHGHWKKLADHLGIRKPRSVAKTTSSKWLEYQYGWRPLMSDIYGLHSEFQKGLSTQWQTITVSRSVSDNTLFSWVWGAPLIGDLNKVTFKVDLGVNTSITFRVADPTVARLNQLGLANPASVAWELVPWSFAIDWFIPVGNFLQACTARAGMSFVTGSRTRRLTHSWEGSYPIRSVSGLPDKLDSFERGSGSAKGIVVSRQVLGNFPTPKIYSNPSPFSTTRAANAVALALTSQKLF</sequence>
<evidence type="ECO:0000256" key="7">
    <source>
        <dbReference type="ARBA" id="ARBA00035110"/>
    </source>
</evidence>
<keyword evidence="6" id="KW-1160">Virus entry into host cell</keyword>
<organism evidence="8 9">
    <name type="scientific">ssRNA phage SRR6960799_8</name>
    <dbReference type="NCBI Taxonomy" id="2786604"/>
    <lineage>
        <taxon>Viruses</taxon>
        <taxon>Riboviria</taxon>
        <taxon>Orthornavirae</taxon>
        <taxon>Lenarviricota</taxon>
        <taxon>Leviviricetes</taxon>
        <taxon>Norzivirales</taxon>
        <taxon>Fiersviridae</taxon>
        <taxon>Kuhshuvirus</taxon>
        <taxon>Kuhshuvirus pelovicinum</taxon>
    </lineage>
</organism>
<proteinExistence type="inferred from homology"/>
<evidence type="ECO:0000256" key="3">
    <source>
        <dbReference type="ARBA" id="ARBA00022804"/>
    </source>
</evidence>
<evidence type="ECO:0000256" key="6">
    <source>
        <dbReference type="ARBA" id="ARBA00023296"/>
    </source>
</evidence>
<dbReference type="RefSeq" id="YP_010769466.1">
    <property type="nucleotide sequence ID" value="NC_073984.1"/>
</dbReference>
<gene>
    <name evidence="8" type="primary">SRR6960799_8_1</name>
</gene>
<evidence type="ECO:0000256" key="2">
    <source>
        <dbReference type="ARBA" id="ARBA00022581"/>
    </source>
</evidence>
<comment type="similarity">
    <text evidence="7">Belongs to the Leviviricetes maturation protein family.</text>
</comment>
<keyword evidence="2" id="KW-0945">Host-virus interaction</keyword>
<keyword evidence="3" id="KW-1161">Viral attachment to host cell</keyword>
<dbReference type="GO" id="GO:0039666">
    <property type="term" value="P:virion attachment to host cell pilus"/>
    <property type="evidence" value="ECO:0007669"/>
    <property type="project" value="UniProtKB-KW"/>
</dbReference>
<evidence type="ECO:0000313" key="9">
    <source>
        <dbReference type="Proteomes" id="UP000678384"/>
    </source>
</evidence>
<keyword evidence="9" id="KW-1185">Reference proteome</keyword>
<dbReference type="GO" id="GO:0044423">
    <property type="term" value="C:virion component"/>
    <property type="evidence" value="ECO:0007669"/>
    <property type="project" value="UniProtKB-KW"/>
</dbReference>
<dbReference type="KEGG" id="vg:80398494"/>
<dbReference type="Pfam" id="PF03863">
    <property type="entry name" value="Phage_mat-A"/>
    <property type="match status" value="1"/>
</dbReference>
<evidence type="ECO:0000256" key="1">
    <source>
        <dbReference type="ARBA" id="ARBA00004328"/>
    </source>
</evidence>
<accession>A0A8S5L4F0</accession>
<evidence type="ECO:0000313" key="8">
    <source>
        <dbReference type="EMBL" id="DAD52300.1"/>
    </source>
</evidence>
<dbReference type="Proteomes" id="UP000678384">
    <property type="component" value="Segment"/>
</dbReference>
<dbReference type="GeneID" id="80398494"/>
<protein>
    <submittedName>
        <fullName evidence="8">Maturation protein</fullName>
    </submittedName>
</protein>
<dbReference type="EMBL" id="BK014063">
    <property type="protein sequence ID" value="DAD52300.1"/>
    <property type="molecule type" value="Genomic_RNA"/>
</dbReference>
<evidence type="ECO:0000256" key="4">
    <source>
        <dbReference type="ARBA" id="ARBA00022844"/>
    </source>
</evidence>
<name>A0A8S5L4F0_9VIRU</name>